<proteinExistence type="predicted"/>
<dbReference type="Proteomes" id="UP000419743">
    <property type="component" value="Unassembled WGS sequence"/>
</dbReference>
<comment type="caution">
    <text evidence="1">The sequence shown here is derived from an EMBL/GenBank/DDBJ whole genome shotgun (WGS) entry which is preliminary data.</text>
</comment>
<sequence>MPDPPESAQQWYRRVSAELETHGYRDLDWATWSSWPFEGDLRPRPLTGPAAETARGGTGGVDCFICAAVEAEDTSYVFWHDERALLGVPNEAQSLPFAAFLMPREHADLRDLPPATAARMGELLAAIERAACDVLDVPRIQVARWGDGQEHLHWWLFARPTGMLQLRGTFLSHWGDILPTRDRQAARADLDLVAARLVEIAGGHAVPAG</sequence>
<dbReference type="InterPro" id="IPR036265">
    <property type="entry name" value="HIT-like_sf"/>
</dbReference>
<protein>
    <recommendedName>
        <fullName evidence="3">HIT domain-containing protein</fullName>
    </recommendedName>
</protein>
<dbReference type="SUPFAM" id="SSF54197">
    <property type="entry name" value="HIT-like"/>
    <property type="match status" value="1"/>
</dbReference>
<dbReference type="EMBL" id="CACRYJ010000006">
    <property type="protein sequence ID" value="VZO35204.1"/>
    <property type="molecule type" value="Genomic_DNA"/>
</dbReference>
<dbReference type="Gene3D" id="3.30.428.10">
    <property type="entry name" value="HIT-like"/>
    <property type="match status" value="1"/>
</dbReference>
<evidence type="ECO:0000313" key="1">
    <source>
        <dbReference type="EMBL" id="VZO35204.1"/>
    </source>
</evidence>
<name>A0A7M4DE90_9MICO</name>
<reference evidence="1 2" key="1">
    <citation type="submission" date="2019-11" db="EMBL/GenBank/DDBJ databases">
        <authorList>
            <person name="Criscuolo A."/>
        </authorList>
    </citation>
    <scope>NUCLEOTIDE SEQUENCE [LARGE SCALE GENOMIC DNA]</scope>
    <source>
        <strain evidence="1">CIP111667</strain>
    </source>
</reference>
<keyword evidence="2" id="KW-1185">Reference proteome</keyword>
<organism evidence="1 2">
    <name type="scientific">Occultella aeris</name>
    <dbReference type="NCBI Taxonomy" id="2761496"/>
    <lineage>
        <taxon>Bacteria</taxon>
        <taxon>Bacillati</taxon>
        <taxon>Actinomycetota</taxon>
        <taxon>Actinomycetes</taxon>
        <taxon>Micrococcales</taxon>
        <taxon>Ruaniaceae</taxon>
        <taxon>Occultella</taxon>
    </lineage>
</organism>
<evidence type="ECO:0000313" key="2">
    <source>
        <dbReference type="Proteomes" id="UP000419743"/>
    </source>
</evidence>
<accession>A0A7M4DE90</accession>
<dbReference type="AlphaFoldDB" id="A0A7M4DE90"/>
<evidence type="ECO:0008006" key="3">
    <source>
        <dbReference type="Google" id="ProtNLM"/>
    </source>
</evidence>
<gene>
    <name evidence="1" type="ORF">HALOF300_00430</name>
</gene>